<feature type="domain" description="HTH lysR-type" evidence="5">
    <location>
        <begin position="5"/>
        <end position="62"/>
    </location>
</feature>
<dbReference type="PANTHER" id="PTHR30537">
    <property type="entry name" value="HTH-TYPE TRANSCRIPTIONAL REGULATOR"/>
    <property type="match status" value="1"/>
</dbReference>
<organism evidence="6 7">
    <name type="scientific">Pseudoalteromonas rhizosphaerae</name>
    <dbReference type="NCBI Taxonomy" id="2518973"/>
    <lineage>
        <taxon>Bacteria</taxon>
        <taxon>Pseudomonadati</taxon>
        <taxon>Pseudomonadota</taxon>
        <taxon>Gammaproteobacteria</taxon>
        <taxon>Alteromonadales</taxon>
        <taxon>Pseudoalteromonadaceae</taxon>
        <taxon>Pseudoalteromonas</taxon>
    </lineage>
</organism>
<dbReference type="RefSeq" id="WP_145241900.1">
    <property type="nucleotide sequence ID" value="NZ_CABVLM010000020.1"/>
</dbReference>
<gene>
    <name evidence="6" type="ORF">ACI2JU_16145</name>
</gene>
<dbReference type="InterPro" id="IPR005119">
    <property type="entry name" value="LysR_subst-bd"/>
</dbReference>
<evidence type="ECO:0000256" key="1">
    <source>
        <dbReference type="ARBA" id="ARBA00009437"/>
    </source>
</evidence>
<dbReference type="PANTHER" id="PTHR30537:SF26">
    <property type="entry name" value="GLYCINE CLEAVAGE SYSTEM TRANSCRIPTIONAL ACTIVATOR"/>
    <property type="match status" value="1"/>
</dbReference>
<evidence type="ECO:0000256" key="2">
    <source>
        <dbReference type="ARBA" id="ARBA00023015"/>
    </source>
</evidence>
<protein>
    <submittedName>
        <fullName evidence="6">LysR family transcriptional regulator</fullName>
    </submittedName>
</protein>
<proteinExistence type="inferred from homology"/>
<accession>A0ABW8L0L1</accession>
<dbReference type="PRINTS" id="PR00039">
    <property type="entry name" value="HTHLYSR"/>
</dbReference>
<dbReference type="InterPro" id="IPR058163">
    <property type="entry name" value="LysR-type_TF_proteobact-type"/>
</dbReference>
<dbReference type="Gene3D" id="1.10.10.10">
    <property type="entry name" value="Winged helix-like DNA-binding domain superfamily/Winged helix DNA-binding domain"/>
    <property type="match status" value="1"/>
</dbReference>
<comment type="caution">
    <text evidence="6">The sequence shown here is derived from an EMBL/GenBank/DDBJ whole genome shotgun (WGS) entry which is preliminary data.</text>
</comment>
<keyword evidence="3" id="KW-0238">DNA-binding</keyword>
<keyword evidence="4" id="KW-0804">Transcription</keyword>
<dbReference type="PROSITE" id="PS50931">
    <property type="entry name" value="HTH_LYSR"/>
    <property type="match status" value="1"/>
</dbReference>
<dbReference type="Pfam" id="PF03466">
    <property type="entry name" value="LysR_substrate"/>
    <property type="match status" value="1"/>
</dbReference>
<dbReference type="Proteomes" id="UP001620262">
    <property type="component" value="Unassembled WGS sequence"/>
</dbReference>
<dbReference type="Gene3D" id="3.40.190.10">
    <property type="entry name" value="Periplasmic binding protein-like II"/>
    <property type="match status" value="2"/>
</dbReference>
<evidence type="ECO:0000256" key="4">
    <source>
        <dbReference type="ARBA" id="ARBA00023163"/>
    </source>
</evidence>
<keyword evidence="2" id="KW-0805">Transcription regulation</keyword>
<evidence type="ECO:0000259" key="5">
    <source>
        <dbReference type="PROSITE" id="PS50931"/>
    </source>
</evidence>
<dbReference type="SUPFAM" id="SSF53850">
    <property type="entry name" value="Periplasmic binding protein-like II"/>
    <property type="match status" value="1"/>
</dbReference>
<evidence type="ECO:0000313" key="7">
    <source>
        <dbReference type="Proteomes" id="UP001620262"/>
    </source>
</evidence>
<sequence>MANSIPLKSLHSFIAVAETGSMVLAAEQLNISHSAISQAIKSLESQLNTQLFTRIGRRVELNSTGKRYYLRVQPALNEIIAASFEISASQLCAHLTLNMVNSMALHWWIPRVAELQAYAPELDVRLSNLVGEFNLEQHGVDVALVHGKQQDWAQYHCEKLADDELILVCSPELIKTLPTDCQTGKELLTRFPAIFAINPRRDNDWHVWCNAHQLAIPKQHKNLTFNISVQATQAAMRQLGVLVTHKQFVKDDIQQGMLVQIGEPVLNPHQQFYFATSHSKREQATILILKKWLKSQFSNQ</sequence>
<dbReference type="SUPFAM" id="SSF46785">
    <property type="entry name" value="Winged helix' DNA-binding domain"/>
    <property type="match status" value="1"/>
</dbReference>
<dbReference type="InterPro" id="IPR036390">
    <property type="entry name" value="WH_DNA-bd_sf"/>
</dbReference>
<keyword evidence="7" id="KW-1185">Reference proteome</keyword>
<evidence type="ECO:0000256" key="3">
    <source>
        <dbReference type="ARBA" id="ARBA00023125"/>
    </source>
</evidence>
<dbReference type="InterPro" id="IPR000847">
    <property type="entry name" value="LysR_HTH_N"/>
</dbReference>
<reference evidence="6 7" key="1">
    <citation type="submission" date="2024-11" db="EMBL/GenBank/DDBJ databases">
        <title>The Natural Products Discovery Center: Release of the First 8490 Sequenced Strains for Exploring Actinobacteria Biosynthetic Diversity.</title>
        <authorList>
            <person name="Kalkreuter E."/>
            <person name="Kautsar S.A."/>
            <person name="Yang D."/>
            <person name="Bader C.D."/>
            <person name="Teijaro C.N."/>
            <person name="Fluegel L."/>
            <person name="Davis C.M."/>
            <person name="Simpson J.R."/>
            <person name="Lauterbach L."/>
            <person name="Steele A.D."/>
            <person name="Gui C."/>
            <person name="Meng S."/>
            <person name="Li G."/>
            <person name="Viehrig K."/>
            <person name="Ye F."/>
            <person name="Su P."/>
            <person name="Kiefer A.F."/>
            <person name="Nichols A."/>
            <person name="Cepeda A.J."/>
            <person name="Yan W."/>
            <person name="Fan B."/>
            <person name="Jiang Y."/>
            <person name="Adhikari A."/>
            <person name="Zheng C.-J."/>
            <person name="Schuster L."/>
            <person name="Cowan T.M."/>
            <person name="Smanski M.J."/>
            <person name="Chevrette M.G."/>
            <person name="De Carvalho L.P.S."/>
            <person name="Shen B."/>
        </authorList>
    </citation>
    <scope>NUCLEOTIDE SEQUENCE [LARGE SCALE GENOMIC DNA]</scope>
    <source>
        <strain evidence="6 7">NPDC078403</strain>
    </source>
</reference>
<dbReference type="Pfam" id="PF00126">
    <property type="entry name" value="HTH_1"/>
    <property type="match status" value="1"/>
</dbReference>
<dbReference type="InterPro" id="IPR036388">
    <property type="entry name" value="WH-like_DNA-bd_sf"/>
</dbReference>
<comment type="similarity">
    <text evidence="1">Belongs to the LysR transcriptional regulatory family.</text>
</comment>
<name>A0ABW8L0L1_9GAMM</name>
<evidence type="ECO:0000313" key="6">
    <source>
        <dbReference type="EMBL" id="MFK3865389.1"/>
    </source>
</evidence>
<dbReference type="EMBL" id="JBJDOT010000024">
    <property type="protein sequence ID" value="MFK3865389.1"/>
    <property type="molecule type" value="Genomic_DNA"/>
</dbReference>